<proteinExistence type="inferred from homology"/>
<evidence type="ECO:0000256" key="3">
    <source>
        <dbReference type="ARBA" id="ARBA00023004"/>
    </source>
</evidence>
<dbReference type="InterPro" id="IPR004843">
    <property type="entry name" value="Calcineurin-like_PHP"/>
</dbReference>
<name>K1YIV3_9BACT</name>
<feature type="non-terminal residue" evidence="6">
    <location>
        <position position="746"/>
    </location>
</feature>
<evidence type="ECO:0000313" key="6">
    <source>
        <dbReference type="EMBL" id="EKD25314.1"/>
    </source>
</evidence>
<dbReference type="Pfam" id="PF00149">
    <property type="entry name" value="Metallophos"/>
    <property type="match status" value="1"/>
</dbReference>
<evidence type="ECO:0000256" key="2">
    <source>
        <dbReference type="ARBA" id="ARBA00022801"/>
    </source>
</evidence>
<dbReference type="Gene3D" id="3.60.21.10">
    <property type="match status" value="1"/>
</dbReference>
<evidence type="ECO:0000256" key="4">
    <source>
        <dbReference type="ARBA" id="ARBA00025742"/>
    </source>
</evidence>
<reference evidence="6" key="1">
    <citation type="journal article" date="2012" name="Science">
        <title>Fermentation, hydrogen, and sulfur metabolism in multiple uncultivated bacterial phyla.</title>
        <authorList>
            <person name="Wrighton K.C."/>
            <person name="Thomas B.C."/>
            <person name="Sharon I."/>
            <person name="Miller C.S."/>
            <person name="Castelle C.J."/>
            <person name="VerBerkmoes N.C."/>
            <person name="Wilkins M.J."/>
            <person name="Hettich R.L."/>
            <person name="Lipton M.S."/>
            <person name="Williams K.H."/>
            <person name="Long P.E."/>
            <person name="Banfield J.F."/>
        </authorList>
    </citation>
    <scope>NUCLEOTIDE SEQUENCE [LARGE SCALE GENOMIC DNA]</scope>
</reference>
<dbReference type="AlphaFoldDB" id="K1YIV3"/>
<dbReference type="PANTHER" id="PTHR42988">
    <property type="entry name" value="PHOSPHOHYDROLASE"/>
    <property type="match status" value="1"/>
</dbReference>
<keyword evidence="3" id="KW-0408">Iron</keyword>
<dbReference type="SUPFAM" id="SSF52540">
    <property type="entry name" value="P-loop containing nucleoside triphosphate hydrolases"/>
    <property type="match status" value="1"/>
</dbReference>
<keyword evidence="2" id="KW-0378">Hydrolase</keyword>
<evidence type="ECO:0000256" key="1">
    <source>
        <dbReference type="ARBA" id="ARBA00022723"/>
    </source>
</evidence>
<gene>
    <name evidence="6" type="ORF">ACD_80C00085G0002</name>
</gene>
<feature type="domain" description="Calcineurin-like phosphoesterase" evidence="5">
    <location>
        <begin position="5"/>
        <end position="232"/>
    </location>
</feature>
<dbReference type="InterPro" id="IPR027417">
    <property type="entry name" value="P-loop_NTPase"/>
</dbReference>
<evidence type="ECO:0000259" key="5">
    <source>
        <dbReference type="Pfam" id="PF00149"/>
    </source>
</evidence>
<organism evidence="6">
    <name type="scientific">uncultured bacterium</name>
    <name type="common">gcode 4</name>
    <dbReference type="NCBI Taxonomy" id="1234023"/>
    <lineage>
        <taxon>Bacteria</taxon>
        <taxon>environmental samples</taxon>
    </lineage>
</organism>
<comment type="similarity">
    <text evidence="4">Belongs to the cyclic nucleotide phosphodiesterase class-III family.</text>
</comment>
<comment type="caution">
    <text evidence="6">The sequence shown here is derived from an EMBL/GenBank/DDBJ whole genome shotgun (WGS) entry which is preliminary data.</text>
</comment>
<protein>
    <recommendedName>
        <fullName evidence="5">Calcineurin-like phosphoesterase domain-containing protein</fullName>
    </recommendedName>
</protein>
<keyword evidence="1" id="KW-0479">Metal-binding</keyword>
<dbReference type="InterPro" id="IPR029052">
    <property type="entry name" value="Metallo-depent_PP-like"/>
</dbReference>
<dbReference type="GO" id="GO:0016787">
    <property type="term" value="F:hydrolase activity"/>
    <property type="evidence" value="ECO:0007669"/>
    <property type="project" value="UniProtKB-KW"/>
</dbReference>
<dbReference type="InterPro" id="IPR050884">
    <property type="entry name" value="CNP_phosphodiesterase-III"/>
</dbReference>
<dbReference type="PANTHER" id="PTHR42988:SF2">
    <property type="entry name" value="CYCLIC NUCLEOTIDE PHOSPHODIESTERASE CBUA0032-RELATED"/>
    <property type="match status" value="1"/>
</dbReference>
<dbReference type="GO" id="GO:0046872">
    <property type="term" value="F:metal ion binding"/>
    <property type="evidence" value="ECO:0007669"/>
    <property type="project" value="UniProtKB-KW"/>
</dbReference>
<dbReference type="Gene3D" id="3.40.50.300">
    <property type="entry name" value="P-loop containing nucleotide triphosphate hydrolases"/>
    <property type="match status" value="1"/>
</dbReference>
<dbReference type="SUPFAM" id="SSF56300">
    <property type="entry name" value="Metallo-dependent phosphatases"/>
    <property type="match status" value="1"/>
</dbReference>
<sequence>MHIGIIHLTDLHISADTVLQDKIESLCRSLVSDLKEVSKVFLVLSGDLANSGQPSEYVVVKSLIDQILNSIDESKRVEIVMVPGNHDCNYQHETQLRKNTVGTVNYETLGNDDSVLNNCLSVQNDFWSFYEQYNQLPDKRLYYQDTYLVDGFVVKFHCYNTSWMSTLGQTPGSLFFPVDNVNPDNEEADVNISVCHHPINWFTPETDPNNKREFEKLISKTSSIHLMGHEHENVFERKEDLDLNTDSLSFSGKIFQSSKDSNSSGYQLLILDLRVKQGKIIRYSWNREIYTAICSKEFDYNNVKRRQFTFNEKYTETIDRISVPLADSNTTARLTDIFVYPHLESLEMHQKYIESYLDSKNLVSDDFIRNCILEGDSQIGKSSLLKMFCMELYDKGKFPILINARTINSSDLDRVLKKAFRASYSNDEDYDKFKQFDCKKKVLLIDDFQNIGLTSARAKEFIERSKTIFGRMIISIDTIHGSFPQLQSEFKEFDLYSIRPLGHKKTNDLIVKYHSLRQHPKSVEQQVFLEQIKYKYDQVRVVLGNKVIPSYPIFLLSILQSFENASIDLSETSYGYCYQSLIHYALATKANVSNDDLGTYINFIKELAYYCHLSDVDILADDDLFKFYCEYKKDYNIFPYEIVKSKLLKSQIIISEEDIYKFGYKYIYYYLAAKHISDIITSDDGQKIISKLFENLHSEKNANILVFITHHTNDISFINDSLFNLITPKAQQEKKYEVGRYLSYQA</sequence>
<accession>K1YIV3</accession>
<dbReference type="EMBL" id="AMFJ01036092">
    <property type="protein sequence ID" value="EKD25314.1"/>
    <property type="molecule type" value="Genomic_DNA"/>
</dbReference>